<comment type="subunit">
    <text evidence="5">Heterodimer of an alpha and a beta chain.</text>
</comment>
<keyword evidence="8" id="KW-0170">Cobalt</keyword>
<dbReference type="InterPro" id="IPR036724">
    <property type="entry name" value="Cobalamin-bd_sf"/>
</dbReference>
<evidence type="ECO:0000313" key="12">
    <source>
        <dbReference type="Proteomes" id="UP000544222"/>
    </source>
</evidence>
<dbReference type="SUPFAM" id="SSF51703">
    <property type="entry name" value="Cobalamin (vitamin B12)-dependent enzymes"/>
    <property type="match status" value="1"/>
</dbReference>
<dbReference type="GO" id="GO:0046872">
    <property type="term" value="F:metal ion binding"/>
    <property type="evidence" value="ECO:0007669"/>
    <property type="project" value="InterPro"/>
</dbReference>
<evidence type="ECO:0000256" key="5">
    <source>
        <dbReference type="ARBA" id="ARBA00011870"/>
    </source>
</evidence>
<dbReference type="EC" id="5.4.99.2" evidence="9"/>
<protein>
    <recommendedName>
        <fullName evidence="9">Methylmalonyl-CoA mutase small subunit</fullName>
        <ecNumber evidence="9">5.4.99.2</ecNumber>
    </recommendedName>
</protein>
<evidence type="ECO:0000256" key="1">
    <source>
        <dbReference type="ARBA" id="ARBA00000290"/>
    </source>
</evidence>
<dbReference type="GO" id="GO:0019652">
    <property type="term" value="P:lactate fermentation to propionate and acetate"/>
    <property type="evidence" value="ECO:0007669"/>
    <property type="project" value="InterPro"/>
</dbReference>
<organism evidence="11 12">
    <name type="scientific">Microbacter margulisiae</name>
    <dbReference type="NCBI Taxonomy" id="1350067"/>
    <lineage>
        <taxon>Bacteria</taxon>
        <taxon>Pseudomonadati</taxon>
        <taxon>Bacteroidota</taxon>
        <taxon>Bacteroidia</taxon>
        <taxon>Bacteroidales</taxon>
        <taxon>Porphyromonadaceae</taxon>
        <taxon>Microbacter</taxon>
    </lineage>
</organism>
<dbReference type="InterPro" id="IPR004608">
    <property type="entry name" value="MMCoA_mutase_b"/>
</dbReference>
<feature type="domain" description="Methylmalonyl-CoA mutase alpha/beta chain catalytic" evidence="10">
    <location>
        <begin position="76"/>
        <end position="153"/>
    </location>
</feature>
<dbReference type="CDD" id="cd03677">
    <property type="entry name" value="MM_CoA_mutase_beta"/>
    <property type="match status" value="1"/>
</dbReference>
<dbReference type="SUPFAM" id="SSF52242">
    <property type="entry name" value="Cobalamin (vitamin B12)-binding domain"/>
    <property type="match status" value="1"/>
</dbReference>
<evidence type="ECO:0000256" key="6">
    <source>
        <dbReference type="ARBA" id="ARBA00022628"/>
    </source>
</evidence>
<gene>
    <name evidence="11" type="ORF">FHX64_001081</name>
</gene>
<dbReference type="Pfam" id="PF01642">
    <property type="entry name" value="MM_CoA_mutase"/>
    <property type="match status" value="2"/>
</dbReference>
<dbReference type="InterPro" id="IPR006099">
    <property type="entry name" value="MeMalonylCoA_mutase_a/b_cat"/>
</dbReference>
<dbReference type="GO" id="GO:0031419">
    <property type="term" value="F:cobalamin binding"/>
    <property type="evidence" value="ECO:0007669"/>
    <property type="project" value="UniProtKB-KW"/>
</dbReference>
<dbReference type="NCBIfam" id="TIGR00642">
    <property type="entry name" value="mmCoA_mut_beta"/>
    <property type="match status" value="1"/>
</dbReference>
<dbReference type="AlphaFoldDB" id="A0A7W5H0U6"/>
<dbReference type="InterPro" id="IPR016176">
    <property type="entry name" value="Cbl-dep_enz_cat"/>
</dbReference>
<accession>A0A7W5H0U6</accession>
<evidence type="ECO:0000256" key="3">
    <source>
        <dbReference type="ARBA" id="ARBA00005146"/>
    </source>
</evidence>
<dbReference type="PROSITE" id="PS00544">
    <property type="entry name" value="METMALONYL_COA_MUTASE"/>
    <property type="match status" value="1"/>
</dbReference>
<evidence type="ECO:0000256" key="4">
    <source>
        <dbReference type="ARBA" id="ARBA00008465"/>
    </source>
</evidence>
<comment type="similarity">
    <text evidence="4">Belongs to the methylmalonyl-CoA mutase family.</text>
</comment>
<keyword evidence="6" id="KW-0846">Cobalamin</keyword>
<dbReference type="EMBL" id="JACHYB010000001">
    <property type="protein sequence ID" value="MBB3186918.1"/>
    <property type="molecule type" value="Genomic_DNA"/>
</dbReference>
<dbReference type="PANTHER" id="PTHR48101:SF1">
    <property type="entry name" value="METHYLMALONYL-COA MUTASE, LARGE SUBUNIT"/>
    <property type="match status" value="1"/>
</dbReference>
<evidence type="ECO:0000313" key="11">
    <source>
        <dbReference type="EMBL" id="MBB3186918.1"/>
    </source>
</evidence>
<comment type="pathway">
    <text evidence="3">Metabolic intermediate metabolism; propanoyl-CoA degradation; succinyl-CoA from propanoyl-CoA: step 3/3.</text>
</comment>
<sequence length="666" mass="74113">MLNHFFDSECIYVSGMFSTHELAYHSIDTNYTKQKEMDHSNSLFSEFPPVSTQEWMDKINGDLKGADFEKKLVWRTNEGFNVRPFYREEDLVGLKAHGELPGKFPYVRGTKQTNSWQIRQKINVSNQNISAANEKATALLTHGVTSLEIAIDADAISADSLKQLLKGIDITKVELHFDTCVKAAVKLTELFVAYVKENNIEPKQVFGSLNFDPIGRRLTRGKVIDNVVDLYASIVTASLYLPKFRTIAINPVYFNNAGAYIYQELGYALAWGNDLLAQLVEKGFTAEKIGKKMTFNFGISSNYFMEIAKFRAARFLWSNIVYAYGEKCPNVCKHNEPDGMERCAAKMMIHAETSQWNMTTFDPYVNMLRSQTEAMSAVIAGVNSLTVLPFSTVFKSSDEFSERIARNQQLLLKEESHFDKVVDPGAGSYYIENLTEAIANQAWKLFLEVESKGGFLAEVAAGNIQSAVNASNANRRKAVAGRREVILGTNQYPNFNEIAGDKIEEMAGHTCNHGENAPVLDFTRGAADFEALRLATEKSAKRPKVFMLTIGNLAMRLARAQFSSNFFACAGYQVIDNLGFQTVEDGIAAAQQANAEIIVLCSSDEEYETIAPQAYKVIDGKQLMVVAGAPACMDSLKAQGISEFINVRSNVLETLQHFNQLLGIAK</sequence>
<dbReference type="GO" id="GO:0004494">
    <property type="term" value="F:methylmalonyl-CoA mutase activity"/>
    <property type="evidence" value="ECO:0007669"/>
    <property type="project" value="UniProtKB-UniRule"/>
</dbReference>
<dbReference type="Gene3D" id="3.40.50.280">
    <property type="entry name" value="Cobalamin-binding domain"/>
    <property type="match status" value="1"/>
</dbReference>
<proteinExistence type="inferred from homology"/>
<reference evidence="11 12" key="1">
    <citation type="submission" date="2020-08" db="EMBL/GenBank/DDBJ databases">
        <title>Genomic Encyclopedia of Type Strains, Phase IV (KMG-IV): sequencing the most valuable type-strain genomes for metagenomic binning, comparative biology and taxonomic classification.</title>
        <authorList>
            <person name="Goeker M."/>
        </authorList>
    </citation>
    <scope>NUCLEOTIDE SEQUENCE [LARGE SCALE GENOMIC DNA]</scope>
    <source>
        <strain evidence="11 12">DSM 27471</strain>
    </source>
</reference>
<dbReference type="UniPathway" id="UPA00945">
    <property type="reaction ID" value="UER00910"/>
</dbReference>
<evidence type="ECO:0000256" key="2">
    <source>
        <dbReference type="ARBA" id="ARBA00001922"/>
    </source>
</evidence>
<dbReference type="InterPro" id="IPR058549">
    <property type="entry name" value="MeMalonylCoA_mutase_a/b_site"/>
</dbReference>
<evidence type="ECO:0000259" key="10">
    <source>
        <dbReference type="Pfam" id="PF01642"/>
    </source>
</evidence>
<feature type="domain" description="Methylmalonyl-CoA mutase alpha/beta chain catalytic" evidence="10">
    <location>
        <begin position="157"/>
        <end position="494"/>
    </location>
</feature>
<keyword evidence="12" id="KW-1185">Reference proteome</keyword>
<dbReference type="Gene3D" id="3.20.20.240">
    <property type="entry name" value="Methylmalonyl-CoA mutase"/>
    <property type="match status" value="1"/>
</dbReference>
<dbReference type="PANTHER" id="PTHR48101">
    <property type="entry name" value="METHYLMALONYL-COA MUTASE, MITOCHONDRIAL-RELATED"/>
    <property type="match status" value="1"/>
</dbReference>
<evidence type="ECO:0000256" key="7">
    <source>
        <dbReference type="ARBA" id="ARBA00023235"/>
    </source>
</evidence>
<name>A0A7W5H0U6_9PORP</name>
<evidence type="ECO:0000256" key="9">
    <source>
        <dbReference type="NCBIfam" id="TIGR00642"/>
    </source>
</evidence>
<evidence type="ECO:0000256" key="8">
    <source>
        <dbReference type="ARBA" id="ARBA00023285"/>
    </source>
</evidence>
<keyword evidence="7 11" id="KW-0413">Isomerase</keyword>
<comment type="caution">
    <text evidence="11">The sequence shown here is derived from an EMBL/GenBank/DDBJ whole genome shotgun (WGS) entry which is preliminary data.</text>
</comment>
<dbReference type="Proteomes" id="UP000544222">
    <property type="component" value="Unassembled WGS sequence"/>
</dbReference>
<comment type="cofactor">
    <cofactor evidence="2">
        <name>adenosylcob(III)alamin</name>
        <dbReference type="ChEBI" id="CHEBI:18408"/>
    </cofactor>
</comment>
<comment type="catalytic activity">
    <reaction evidence="1">
        <text>(R)-methylmalonyl-CoA = succinyl-CoA</text>
        <dbReference type="Rhea" id="RHEA:22888"/>
        <dbReference type="ChEBI" id="CHEBI:57292"/>
        <dbReference type="ChEBI" id="CHEBI:57326"/>
        <dbReference type="EC" id="5.4.99.2"/>
    </reaction>
</comment>